<feature type="compositionally biased region" description="Basic and acidic residues" evidence="1">
    <location>
        <begin position="423"/>
        <end position="441"/>
    </location>
</feature>
<protein>
    <submittedName>
        <fullName evidence="2">Uncharacterized protein</fullName>
    </submittedName>
</protein>
<comment type="caution">
    <text evidence="2">The sequence shown here is derived from an EMBL/GenBank/DDBJ whole genome shotgun (WGS) entry which is preliminary data.</text>
</comment>
<feature type="compositionally biased region" description="Basic and acidic residues" evidence="1">
    <location>
        <begin position="262"/>
        <end position="272"/>
    </location>
</feature>
<keyword evidence="3" id="KW-1185">Reference proteome</keyword>
<name>A0AAE0DLJ6_9LECA</name>
<evidence type="ECO:0000313" key="2">
    <source>
        <dbReference type="EMBL" id="KAK3171448.1"/>
    </source>
</evidence>
<gene>
    <name evidence="2" type="ORF">OEA41_003532</name>
</gene>
<dbReference type="EMBL" id="JASNWA010000008">
    <property type="protein sequence ID" value="KAK3171448.1"/>
    <property type="molecule type" value="Genomic_DNA"/>
</dbReference>
<proteinExistence type="predicted"/>
<dbReference type="PANTHER" id="PTHR35711:SF1">
    <property type="entry name" value="ECTODERMAL, ISOFORM F"/>
    <property type="match status" value="1"/>
</dbReference>
<evidence type="ECO:0000256" key="1">
    <source>
        <dbReference type="SAM" id="MobiDB-lite"/>
    </source>
</evidence>
<accession>A0AAE0DLJ6</accession>
<dbReference type="PANTHER" id="PTHR35711">
    <property type="entry name" value="EXPRESSED PROTEIN"/>
    <property type="match status" value="1"/>
</dbReference>
<feature type="region of interest" description="Disordered" evidence="1">
    <location>
        <begin position="1"/>
        <end position="20"/>
    </location>
</feature>
<dbReference type="AlphaFoldDB" id="A0AAE0DLJ6"/>
<organism evidence="2 3">
    <name type="scientific">Lepraria neglecta</name>
    <dbReference type="NCBI Taxonomy" id="209136"/>
    <lineage>
        <taxon>Eukaryota</taxon>
        <taxon>Fungi</taxon>
        <taxon>Dikarya</taxon>
        <taxon>Ascomycota</taxon>
        <taxon>Pezizomycotina</taxon>
        <taxon>Lecanoromycetes</taxon>
        <taxon>OSLEUM clade</taxon>
        <taxon>Lecanoromycetidae</taxon>
        <taxon>Lecanorales</taxon>
        <taxon>Lecanorineae</taxon>
        <taxon>Stereocaulaceae</taxon>
        <taxon>Lepraria</taxon>
    </lineage>
</organism>
<dbReference type="Proteomes" id="UP001276659">
    <property type="component" value="Unassembled WGS sequence"/>
</dbReference>
<reference evidence="2" key="1">
    <citation type="submission" date="2022-11" db="EMBL/GenBank/DDBJ databases">
        <title>Chromosomal genome sequence assembly and mating type (MAT) locus characterization of the leprose asexual lichenized fungus Lepraria neglecta (Nyl.) Erichsen.</title>
        <authorList>
            <person name="Allen J.L."/>
            <person name="Pfeffer B."/>
        </authorList>
    </citation>
    <scope>NUCLEOTIDE SEQUENCE</scope>
    <source>
        <strain evidence="2">Allen 5258</strain>
    </source>
</reference>
<feature type="compositionally biased region" description="Acidic residues" evidence="1">
    <location>
        <begin position="296"/>
        <end position="322"/>
    </location>
</feature>
<feature type="region of interest" description="Disordered" evidence="1">
    <location>
        <begin position="399"/>
        <end position="447"/>
    </location>
</feature>
<feature type="compositionally biased region" description="Basic and acidic residues" evidence="1">
    <location>
        <begin position="7"/>
        <end position="18"/>
    </location>
</feature>
<feature type="compositionally biased region" description="Polar residues" evidence="1">
    <location>
        <begin position="408"/>
        <end position="420"/>
    </location>
</feature>
<feature type="region of interest" description="Disordered" evidence="1">
    <location>
        <begin position="108"/>
        <end position="132"/>
    </location>
</feature>
<evidence type="ECO:0000313" key="3">
    <source>
        <dbReference type="Proteomes" id="UP001276659"/>
    </source>
</evidence>
<feature type="compositionally biased region" description="Basic and acidic residues" evidence="1">
    <location>
        <begin position="283"/>
        <end position="295"/>
    </location>
</feature>
<feature type="region of interest" description="Disordered" evidence="1">
    <location>
        <begin position="339"/>
        <end position="371"/>
    </location>
</feature>
<feature type="region of interest" description="Disordered" evidence="1">
    <location>
        <begin position="262"/>
        <end position="322"/>
    </location>
</feature>
<sequence>MASSNEDPNRQRSQDDKTNPFIAFRRFADEQMSTLFNSVFGLHAPSSSSSPDRATKDYQAWLQEARDSRNRIDREAEEMGKIMDVYTRAHNEQREQESPWDAYMKSMKEQQEQDLAQDDTQRPTHDDEEPLRCPYRPVEREVPVERYGHSTGFSEDNAHGSFPLSTGLSISFPCDAFSILGEQFNSSPITYLLYGPYSPIRLEQHQMFKDQDVHWREAFEDLLAVQSGQDIGTECIKRPELSKAEWVREMIVLAVRQRERERKVERRQEAERTTSTAVRRKPGFLDRFADSRQPENDADEDEEEDDDDFDEDDDDEDDDEEATELDLYERFLDSKTAASMTPSIAQSASRSFAQLQHDSTPAETNSNRPSILSTLTTTERVTLPDGTVNTKVVLKKKFSDGREESTETVHTQNPVPQAQSRVVAKENKKDSNQNEANEKKSKGWFWS</sequence>